<keyword evidence="3" id="KW-1185">Reference proteome</keyword>
<proteinExistence type="predicted"/>
<feature type="compositionally biased region" description="Pro residues" evidence="1">
    <location>
        <begin position="1"/>
        <end position="15"/>
    </location>
</feature>
<dbReference type="AlphaFoldDB" id="A0A4Z2IHA7"/>
<accession>A0A4Z2IHA7</accession>
<evidence type="ECO:0000256" key="1">
    <source>
        <dbReference type="SAM" id="MobiDB-lite"/>
    </source>
</evidence>
<dbReference type="Proteomes" id="UP000314294">
    <property type="component" value="Unassembled WGS sequence"/>
</dbReference>
<name>A0A4Z2IHA7_9TELE</name>
<comment type="caution">
    <text evidence="2">The sequence shown here is derived from an EMBL/GenBank/DDBJ whole genome shotgun (WGS) entry which is preliminary data.</text>
</comment>
<evidence type="ECO:0000313" key="3">
    <source>
        <dbReference type="Proteomes" id="UP000314294"/>
    </source>
</evidence>
<reference evidence="2 3" key="1">
    <citation type="submission" date="2019-03" db="EMBL/GenBank/DDBJ databases">
        <title>First draft genome of Liparis tanakae, snailfish: a comprehensive survey of snailfish specific genes.</title>
        <authorList>
            <person name="Kim W."/>
            <person name="Song I."/>
            <person name="Jeong J.-H."/>
            <person name="Kim D."/>
            <person name="Kim S."/>
            <person name="Ryu S."/>
            <person name="Song J.Y."/>
            <person name="Lee S.K."/>
        </authorList>
    </citation>
    <scope>NUCLEOTIDE SEQUENCE [LARGE SCALE GENOMIC DNA]</scope>
    <source>
        <tissue evidence="2">Muscle</tissue>
    </source>
</reference>
<evidence type="ECO:0000313" key="2">
    <source>
        <dbReference type="EMBL" id="TNN77340.1"/>
    </source>
</evidence>
<feature type="compositionally biased region" description="Polar residues" evidence="1">
    <location>
        <begin position="19"/>
        <end position="33"/>
    </location>
</feature>
<organism evidence="2 3">
    <name type="scientific">Liparis tanakae</name>
    <name type="common">Tanaka's snailfish</name>
    <dbReference type="NCBI Taxonomy" id="230148"/>
    <lineage>
        <taxon>Eukaryota</taxon>
        <taxon>Metazoa</taxon>
        <taxon>Chordata</taxon>
        <taxon>Craniata</taxon>
        <taxon>Vertebrata</taxon>
        <taxon>Euteleostomi</taxon>
        <taxon>Actinopterygii</taxon>
        <taxon>Neopterygii</taxon>
        <taxon>Teleostei</taxon>
        <taxon>Neoteleostei</taxon>
        <taxon>Acanthomorphata</taxon>
        <taxon>Eupercaria</taxon>
        <taxon>Perciformes</taxon>
        <taxon>Cottioidei</taxon>
        <taxon>Cottales</taxon>
        <taxon>Liparidae</taxon>
        <taxon>Liparis</taxon>
    </lineage>
</organism>
<dbReference type="EMBL" id="SRLO01000084">
    <property type="protein sequence ID" value="TNN77340.1"/>
    <property type="molecule type" value="Genomic_DNA"/>
</dbReference>
<gene>
    <name evidence="2" type="ORF">EYF80_012454</name>
</gene>
<feature type="region of interest" description="Disordered" evidence="1">
    <location>
        <begin position="1"/>
        <end position="47"/>
    </location>
</feature>
<sequence>MWRAPPPQPPSPPPQQQSYSKANGATGAVSNTRGALDESEDSHTPTDELRFAYVTHVLDVVRDEHVL</sequence>
<protein>
    <submittedName>
        <fullName evidence="2">Uncharacterized protein</fullName>
    </submittedName>
</protein>